<feature type="compositionally biased region" description="Polar residues" evidence="1">
    <location>
        <begin position="188"/>
        <end position="198"/>
    </location>
</feature>
<proteinExistence type="predicted"/>
<dbReference type="EMBL" id="BSXT01000283">
    <property type="protein sequence ID" value="GMF23331.1"/>
    <property type="molecule type" value="Genomic_DNA"/>
</dbReference>
<accession>A0A9W6TZ95</accession>
<keyword evidence="3" id="KW-1185">Reference proteome</keyword>
<name>A0A9W6TZ95_9STRA</name>
<feature type="region of interest" description="Disordered" evidence="1">
    <location>
        <begin position="176"/>
        <end position="198"/>
    </location>
</feature>
<evidence type="ECO:0000313" key="3">
    <source>
        <dbReference type="Proteomes" id="UP001165121"/>
    </source>
</evidence>
<gene>
    <name evidence="2" type="ORF">Pfra01_000366700</name>
</gene>
<evidence type="ECO:0000313" key="2">
    <source>
        <dbReference type="EMBL" id="GMF23331.1"/>
    </source>
</evidence>
<dbReference type="Proteomes" id="UP001165121">
    <property type="component" value="Unassembled WGS sequence"/>
</dbReference>
<reference evidence="2" key="1">
    <citation type="submission" date="2023-04" db="EMBL/GenBank/DDBJ databases">
        <title>Phytophthora fragariaefolia NBRC 109709.</title>
        <authorList>
            <person name="Ichikawa N."/>
            <person name="Sato H."/>
            <person name="Tonouchi N."/>
        </authorList>
    </citation>
    <scope>NUCLEOTIDE SEQUENCE</scope>
    <source>
        <strain evidence="2">NBRC 109709</strain>
    </source>
</reference>
<protein>
    <submittedName>
        <fullName evidence="2">Unnamed protein product</fullName>
    </submittedName>
</protein>
<dbReference type="AlphaFoldDB" id="A0A9W6TZ95"/>
<sequence length="198" mass="21483">MELVSSELKRRRPDGSGQDKGKGEKAYAAVKAKPIGGIVERKCFALGRRSRTRASITIRKTPRDMITVIVTTKATRTDVVTTDVLPHLDIQVVSGPVGTVVLTKVIVVVMVTVVRMISGVHLLATYHDHPIMAVSQEGTGMDDLHPHTLTNHVGLGSIPPHIVLSGTTAMRYDDRGYQPQPFSGPPSMESTRIATTLR</sequence>
<organism evidence="2 3">
    <name type="scientific">Phytophthora fragariaefolia</name>
    <dbReference type="NCBI Taxonomy" id="1490495"/>
    <lineage>
        <taxon>Eukaryota</taxon>
        <taxon>Sar</taxon>
        <taxon>Stramenopiles</taxon>
        <taxon>Oomycota</taxon>
        <taxon>Peronosporomycetes</taxon>
        <taxon>Peronosporales</taxon>
        <taxon>Peronosporaceae</taxon>
        <taxon>Phytophthora</taxon>
    </lineage>
</organism>
<feature type="region of interest" description="Disordered" evidence="1">
    <location>
        <begin position="1"/>
        <end position="25"/>
    </location>
</feature>
<comment type="caution">
    <text evidence="2">The sequence shown here is derived from an EMBL/GenBank/DDBJ whole genome shotgun (WGS) entry which is preliminary data.</text>
</comment>
<feature type="compositionally biased region" description="Basic and acidic residues" evidence="1">
    <location>
        <begin position="13"/>
        <end position="25"/>
    </location>
</feature>
<evidence type="ECO:0000256" key="1">
    <source>
        <dbReference type="SAM" id="MobiDB-lite"/>
    </source>
</evidence>